<evidence type="ECO:0000256" key="1">
    <source>
        <dbReference type="ARBA" id="ARBA00022884"/>
    </source>
</evidence>
<dbReference type="GO" id="GO:0003723">
    <property type="term" value="F:RNA binding"/>
    <property type="evidence" value="ECO:0007669"/>
    <property type="project" value="UniProtKB-UniRule"/>
</dbReference>
<dbReference type="RefSeq" id="WP_016146591.1">
    <property type="nucleotide sequence ID" value="NZ_CABKSA010000001.1"/>
</dbReference>
<dbReference type="PANTHER" id="PTHR34772:SF1">
    <property type="entry name" value="RNA-BINDING PROTEIN HFQ"/>
    <property type="match status" value="1"/>
</dbReference>
<dbReference type="STRING" id="501571.GCA_900143195_02078"/>
<dbReference type="NCBIfam" id="TIGR02383">
    <property type="entry name" value="Hfq"/>
    <property type="match status" value="1"/>
</dbReference>
<dbReference type="PROSITE" id="PS52002">
    <property type="entry name" value="SM"/>
    <property type="match status" value="1"/>
</dbReference>
<dbReference type="Pfam" id="PF17209">
    <property type="entry name" value="Hfq"/>
    <property type="match status" value="1"/>
</dbReference>
<gene>
    <name evidence="3" type="primary">hfq</name>
    <name evidence="6" type="ORF">B5F15_01020</name>
    <name evidence="5" type="ORF">B5F17_04440</name>
</gene>
<evidence type="ECO:0000256" key="2">
    <source>
        <dbReference type="ARBA" id="ARBA00023016"/>
    </source>
</evidence>
<dbReference type="AlphaFoldDB" id="A0A1Y4LW49"/>
<evidence type="ECO:0000313" key="6">
    <source>
        <dbReference type="EMBL" id="OUP60827.1"/>
    </source>
</evidence>
<accession>A0A1Y4LW49</accession>
<organism evidence="6 7">
    <name type="scientific">Butyricicoccus pullicaecorum</name>
    <dbReference type="NCBI Taxonomy" id="501571"/>
    <lineage>
        <taxon>Bacteria</taxon>
        <taxon>Bacillati</taxon>
        <taxon>Bacillota</taxon>
        <taxon>Clostridia</taxon>
        <taxon>Eubacteriales</taxon>
        <taxon>Butyricicoccaceae</taxon>
        <taxon>Butyricicoccus</taxon>
    </lineage>
</organism>
<dbReference type="Proteomes" id="UP000195897">
    <property type="component" value="Unassembled WGS sequence"/>
</dbReference>
<evidence type="ECO:0000256" key="3">
    <source>
        <dbReference type="HAMAP-Rule" id="MF_00436"/>
    </source>
</evidence>
<sequence>MKNDINLQDAFLNVVRQQGQVITVILMNGYQMRGIIRGFDSFIVILESDGRQQMVYKHAISTMIPSQRVEFYTRREERASN</sequence>
<dbReference type="InterPro" id="IPR005001">
    <property type="entry name" value="Hfq"/>
</dbReference>
<dbReference type="CDD" id="cd01716">
    <property type="entry name" value="Hfq"/>
    <property type="match status" value="1"/>
</dbReference>
<evidence type="ECO:0000313" key="7">
    <source>
        <dbReference type="Proteomes" id="UP000195326"/>
    </source>
</evidence>
<protein>
    <recommendedName>
        <fullName evidence="3">RNA-binding protein Hfq</fullName>
    </recommendedName>
</protein>
<evidence type="ECO:0000259" key="4">
    <source>
        <dbReference type="PROSITE" id="PS52002"/>
    </source>
</evidence>
<dbReference type="InterPro" id="IPR010920">
    <property type="entry name" value="LSM_dom_sf"/>
</dbReference>
<dbReference type="GO" id="GO:0043487">
    <property type="term" value="P:regulation of RNA stability"/>
    <property type="evidence" value="ECO:0007669"/>
    <property type="project" value="TreeGrafter"/>
</dbReference>
<dbReference type="HAMAP" id="MF_00436">
    <property type="entry name" value="Hfq"/>
    <property type="match status" value="1"/>
</dbReference>
<dbReference type="Proteomes" id="UP000195326">
    <property type="component" value="Unassembled WGS sequence"/>
</dbReference>
<comment type="subunit">
    <text evidence="3">Homohexamer.</text>
</comment>
<dbReference type="EMBL" id="NFKK01000003">
    <property type="protein sequence ID" value="OUP53837.1"/>
    <property type="molecule type" value="Genomic_DNA"/>
</dbReference>
<dbReference type="SUPFAM" id="SSF50182">
    <property type="entry name" value="Sm-like ribonucleoproteins"/>
    <property type="match status" value="1"/>
</dbReference>
<dbReference type="PANTHER" id="PTHR34772">
    <property type="entry name" value="RNA-BINDING PROTEIN HFQ"/>
    <property type="match status" value="1"/>
</dbReference>
<reference evidence="7 8" key="1">
    <citation type="submission" date="2017-04" db="EMBL/GenBank/DDBJ databases">
        <title>Function of individual gut microbiota members based on whole genome sequencing of pure cultures obtained from chicken caecum.</title>
        <authorList>
            <person name="Medvecky M."/>
            <person name="Cejkova D."/>
            <person name="Polansky O."/>
            <person name="Karasova D."/>
            <person name="Kubasova T."/>
            <person name="Cizek A."/>
            <person name="Rychlik I."/>
        </authorList>
    </citation>
    <scope>NUCLEOTIDE SEQUENCE [LARGE SCALE GENOMIC DNA]</scope>
    <source>
        <strain evidence="7">An179</strain>
        <strain evidence="8">An180</strain>
    </source>
</reference>
<reference evidence="6" key="2">
    <citation type="journal article" date="2018" name="BMC Genomics">
        <title>Whole genome sequencing and function prediction of 133 gut anaerobes isolated from chicken caecum in pure cultures.</title>
        <authorList>
            <person name="Medvecky M."/>
            <person name="Cejkova D."/>
            <person name="Polansky O."/>
            <person name="Karasova D."/>
            <person name="Kubasova T."/>
            <person name="Cizek A."/>
            <person name="Rychlik I."/>
        </authorList>
    </citation>
    <scope>NUCLEOTIDE SEQUENCE</scope>
    <source>
        <strain evidence="6">An179</strain>
        <strain evidence="5">An180</strain>
    </source>
</reference>
<dbReference type="GO" id="GO:0006355">
    <property type="term" value="P:regulation of DNA-templated transcription"/>
    <property type="evidence" value="ECO:0007669"/>
    <property type="project" value="InterPro"/>
</dbReference>
<dbReference type="InterPro" id="IPR047575">
    <property type="entry name" value="Sm"/>
</dbReference>
<dbReference type="EMBL" id="NFKL01000001">
    <property type="protein sequence ID" value="OUP60827.1"/>
    <property type="molecule type" value="Genomic_DNA"/>
</dbReference>
<proteinExistence type="inferred from homology"/>
<comment type="function">
    <text evidence="3">RNA chaperone that binds small regulatory RNA (sRNAs) and mRNAs to facilitate mRNA translational regulation in response to envelope stress, environmental stress and changes in metabolite concentrations. Also binds with high specificity to tRNAs.</text>
</comment>
<comment type="similarity">
    <text evidence="3">Belongs to the Hfq family.</text>
</comment>
<dbReference type="GO" id="GO:0005829">
    <property type="term" value="C:cytosol"/>
    <property type="evidence" value="ECO:0007669"/>
    <property type="project" value="TreeGrafter"/>
</dbReference>
<dbReference type="Gene3D" id="2.30.30.100">
    <property type="match status" value="1"/>
</dbReference>
<dbReference type="NCBIfam" id="NF001602">
    <property type="entry name" value="PRK00395.1"/>
    <property type="match status" value="1"/>
</dbReference>
<evidence type="ECO:0000313" key="8">
    <source>
        <dbReference type="Proteomes" id="UP000195897"/>
    </source>
</evidence>
<evidence type="ECO:0000313" key="5">
    <source>
        <dbReference type="EMBL" id="OUP53837.1"/>
    </source>
</evidence>
<feature type="domain" description="Sm" evidence="4">
    <location>
        <begin position="9"/>
        <end position="69"/>
    </location>
</feature>
<keyword evidence="1 3" id="KW-0694">RNA-binding</keyword>
<keyword evidence="2 3" id="KW-0346">Stress response</keyword>
<dbReference type="GO" id="GO:0045974">
    <property type="term" value="P:regulation of translation, ncRNA-mediated"/>
    <property type="evidence" value="ECO:0007669"/>
    <property type="project" value="TreeGrafter"/>
</dbReference>
<comment type="caution">
    <text evidence="6">The sequence shown here is derived from an EMBL/GenBank/DDBJ whole genome shotgun (WGS) entry which is preliminary data.</text>
</comment>
<name>A0A1Y4LW49_9FIRM</name>